<dbReference type="PROSITE" id="PS00670">
    <property type="entry name" value="D_2_HYDROXYACID_DH_2"/>
    <property type="match status" value="1"/>
</dbReference>
<dbReference type="GO" id="GO:0051287">
    <property type="term" value="F:NAD binding"/>
    <property type="evidence" value="ECO:0007669"/>
    <property type="project" value="InterPro"/>
</dbReference>
<dbReference type="GO" id="GO:0016618">
    <property type="term" value="F:hydroxypyruvate reductase [NAD(P)H] activity"/>
    <property type="evidence" value="ECO:0007669"/>
    <property type="project" value="TreeGrafter"/>
</dbReference>
<dbReference type="EMBL" id="FNCF01000005">
    <property type="protein sequence ID" value="SDG76890.1"/>
    <property type="molecule type" value="Genomic_DNA"/>
</dbReference>
<evidence type="ECO:0000313" key="7">
    <source>
        <dbReference type="EMBL" id="SDG76890.1"/>
    </source>
</evidence>
<keyword evidence="3" id="KW-0520">NAD</keyword>
<feature type="domain" description="D-isomer specific 2-hydroxyacid dehydrogenase NAD-binding" evidence="6">
    <location>
        <begin position="106"/>
        <end position="281"/>
    </location>
</feature>
<dbReference type="GO" id="GO:0030267">
    <property type="term" value="F:glyoxylate reductase (NADPH) activity"/>
    <property type="evidence" value="ECO:0007669"/>
    <property type="project" value="TreeGrafter"/>
</dbReference>
<proteinExistence type="inferred from homology"/>
<dbReference type="FunFam" id="3.40.50.720:FF:000203">
    <property type="entry name" value="D-3-phosphoglycerate dehydrogenase (SerA)"/>
    <property type="match status" value="1"/>
</dbReference>
<evidence type="ECO:0000259" key="5">
    <source>
        <dbReference type="Pfam" id="PF00389"/>
    </source>
</evidence>
<evidence type="ECO:0000256" key="4">
    <source>
        <dbReference type="RuleBase" id="RU003719"/>
    </source>
</evidence>
<organism evidence="7 8">
    <name type="scientific">Klenkia brasiliensis</name>
    <dbReference type="NCBI Taxonomy" id="333142"/>
    <lineage>
        <taxon>Bacteria</taxon>
        <taxon>Bacillati</taxon>
        <taxon>Actinomycetota</taxon>
        <taxon>Actinomycetes</taxon>
        <taxon>Geodermatophilales</taxon>
        <taxon>Geodermatophilaceae</taxon>
        <taxon>Klenkia</taxon>
    </lineage>
</organism>
<protein>
    <submittedName>
        <fullName evidence="7">Glyoxylate reductase</fullName>
    </submittedName>
</protein>
<comment type="similarity">
    <text evidence="1 4">Belongs to the D-isomer specific 2-hydroxyacid dehydrogenase family.</text>
</comment>
<dbReference type="PANTHER" id="PTHR10996:SF178">
    <property type="entry name" value="2-HYDROXYACID DEHYDROGENASE YGL185C-RELATED"/>
    <property type="match status" value="1"/>
</dbReference>
<dbReference type="Proteomes" id="UP000198863">
    <property type="component" value="Unassembled WGS sequence"/>
</dbReference>
<dbReference type="Gene3D" id="3.40.50.720">
    <property type="entry name" value="NAD(P)-binding Rossmann-like Domain"/>
    <property type="match status" value="2"/>
</dbReference>
<dbReference type="PROSITE" id="PS00671">
    <property type="entry name" value="D_2_HYDROXYACID_DH_3"/>
    <property type="match status" value="1"/>
</dbReference>
<dbReference type="InterPro" id="IPR029753">
    <property type="entry name" value="D-isomer_DH_CS"/>
</dbReference>
<evidence type="ECO:0000313" key="8">
    <source>
        <dbReference type="Proteomes" id="UP000198863"/>
    </source>
</evidence>
<dbReference type="SUPFAM" id="SSF51735">
    <property type="entry name" value="NAD(P)-binding Rossmann-fold domains"/>
    <property type="match status" value="1"/>
</dbReference>
<feature type="domain" description="D-isomer specific 2-hydroxyacid dehydrogenase catalytic" evidence="5">
    <location>
        <begin position="4"/>
        <end position="312"/>
    </location>
</feature>
<evidence type="ECO:0000259" key="6">
    <source>
        <dbReference type="Pfam" id="PF02826"/>
    </source>
</evidence>
<keyword evidence="2 4" id="KW-0560">Oxidoreductase</keyword>
<evidence type="ECO:0000256" key="1">
    <source>
        <dbReference type="ARBA" id="ARBA00005854"/>
    </source>
</evidence>
<keyword evidence="8" id="KW-1185">Reference proteome</keyword>
<gene>
    <name evidence="7" type="ORF">SAMN05660324_3561</name>
</gene>
<dbReference type="SUPFAM" id="SSF52283">
    <property type="entry name" value="Formate/glycerate dehydrogenase catalytic domain-like"/>
    <property type="match status" value="1"/>
</dbReference>
<dbReference type="Pfam" id="PF00389">
    <property type="entry name" value="2-Hacid_dh"/>
    <property type="match status" value="1"/>
</dbReference>
<dbReference type="AlphaFoldDB" id="A0A1G7X003"/>
<evidence type="ECO:0000256" key="2">
    <source>
        <dbReference type="ARBA" id="ARBA00023002"/>
    </source>
</evidence>
<dbReference type="GO" id="GO:0005829">
    <property type="term" value="C:cytosol"/>
    <property type="evidence" value="ECO:0007669"/>
    <property type="project" value="TreeGrafter"/>
</dbReference>
<dbReference type="InterPro" id="IPR006139">
    <property type="entry name" value="D-isomer_2_OHA_DH_cat_dom"/>
</dbReference>
<accession>A0A1G7X003</accession>
<dbReference type="InterPro" id="IPR006140">
    <property type="entry name" value="D-isomer_DH_NAD-bd"/>
</dbReference>
<dbReference type="InterPro" id="IPR050223">
    <property type="entry name" value="D-isomer_2-hydroxyacid_DH"/>
</dbReference>
<evidence type="ECO:0000256" key="3">
    <source>
        <dbReference type="ARBA" id="ARBA00023027"/>
    </source>
</evidence>
<dbReference type="InterPro" id="IPR036291">
    <property type="entry name" value="NAD(P)-bd_dom_sf"/>
</dbReference>
<reference evidence="8" key="1">
    <citation type="submission" date="2016-10" db="EMBL/GenBank/DDBJ databases">
        <authorList>
            <person name="Varghese N."/>
            <person name="Submissions S."/>
        </authorList>
    </citation>
    <scope>NUCLEOTIDE SEQUENCE [LARGE SCALE GENOMIC DNA]</scope>
    <source>
        <strain evidence="8">DSM 44526</strain>
    </source>
</reference>
<dbReference type="Pfam" id="PF02826">
    <property type="entry name" value="2-Hacid_dh_C"/>
    <property type="match status" value="1"/>
</dbReference>
<dbReference type="PANTHER" id="PTHR10996">
    <property type="entry name" value="2-HYDROXYACID DEHYDROGENASE-RELATED"/>
    <property type="match status" value="1"/>
</dbReference>
<name>A0A1G7X003_9ACTN</name>
<sequence length="313" mass="32471">MVLSRRLPDAAVAVLTAVADVHRPEVDRPLGAEELRTAVAGADALVCLLLDRVDDALLDAAGPQLKVVANIAVGYDNVDVEACRRRGVRVTNTPGVLTDATADLTLALLLGITRRVGEGDRLLRAGRSWGWDLDFMLGTGLRGARLGLVGYGAIGQAVARRAAAFGMHVAYAARHPAAADAPPAERLPLADLLASSDVVSLHCPLTPGTRHLVDAAALRSMRPTAFLVNTARGPVVDEAALVAALEAGEIRGAALDVFEDEPALHPGLVGRDDVLLTPHLGSATVQTREAMAVLAARNAAAVLTGQEPPTPVG</sequence>